<dbReference type="InterPro" id="IPR005119">
    <property type="entry name" value="LysR_subst-bd"/>
</dbReference>
<name>A0ABZ0CX00_9BURK</name>
<dbReference type="PANTHER" id="PTHR30427">
    <property type="entry name" value="TRANSCRIPTIONAL ACTIVATOR PROTEIN LYSR"/>
    <property type="match status" value="1"/>
</dbReference>
<gene>
    <name evidence="6" type="ORF">RXV79_05365</name>
</gene>
<dbReference type="Gene3D" id="1.10.10.10">
    <property type="entry name" value="Winged helix-like DNA-binding domain superfamily/Winged helix DNA-binding domain"/>
    <property type="match status" value="1"/>
</dbReference>
<sequence>MKLTHRQIEVFRAVMHTGNVTQAAQSLHTSQPTVSRELARLEQVLQMNLFDRVRGRLRPTARALALLEEVQRSYLGLDRIAAAARSLREFTQGRLGIACLPALAHGLLPLAVQQFAASHPQVGVSITPQESPLLEEWLTEQRFDLGLCERIHAPAATSISTLLQADEVCVLPDGHPLLARRVLKPKDFAGQAFVSFAPADPYRELVDALFEREGVQRRLAVETASAASVCALVRQGLGVAIVNPLTAMELAGAGLQVRPLSFSIPFAVTLVLPQLRPASPLRDAFVTGLQQAAGLLQTRLRQLAKR</sequence>
<dbReference type="PRINTS" id="PR00039">
    <property type="entry name" value="HTHLYSR"/>
</dbReference>
<proteinExistence type="inferred from homology"/>
<evidence type="ECO:0000313" key="7">
    <source>
        <dbReference type="Proteomes" id="UP001303946"/>
    </source>
</evidence>
<dbReference type="InterPro" id="IPR000847">
    <property type="entry name" value="LysR_HTH_N"/>
</dbReference>
<dbReference type="Gene3D" id="3.40.190.10">
    <property type="entry name" value="Periplasmic binding protein-like II"/>
    <property type="match status" value="2"/>
</dbReference>
<keyword evidence="2" id="KW-0805">Transcription regulation</keyword>
<dbReference type="NCBIfam" id="NF008239">
    <property type="entry name" value="PRK11013.1"/>
    <property type="match status" value="1"/>
</dbReference>
<keyword evidence="7" id="KW-1185">Reference proteome</keyword>
<dbReference type="SUPFAM" id="SSF53850">
    <property type="entry name" value="Periplasmic binding protein-like II"/>
    <property type="match status" value="1"/>
</dbReference>
<dbReference type="Pfam" id="PF03466">
    <property type="entry name" value="LysR_substrate"/>
    <property type="match status" value="1"/>
</dbReference>
<evidence type="ECO:0000256" key="3">
    <source>
        <dbReference type="ARBA" id="ARBA00023125"/>
    </source>
</evidence>
<organism evidence="6 7">
    <name type="scientific">Piscinibacter gummiphilus</name>
    <dbReference type="NCBI Taxonomy" id="946333"/>
    <lineage>
        <taxon>Bacteria</taxon>
        <taxon>Pseudomonadati</taxon>
        <taxon>Pseudomonadota</taxon>
        <taxon>Betaproteobacteria</taxon>
        <taxon>Burkholderiales</taxon>
        <taxon>Sphaerotilaceae</taxon>
        <taxon>Piscinibacter</taxon>
    </lineage>
</organism>
<evidence type="ECO:0000313" key="6">
    <source>
        <dbReference type="EMBL" id="WOB09490.1"/>
    </source>
</evidence>
<dbReference type="InterPro" id="IPR036390">
    <property type="entry name" value="WH_DNA-bd_sf"/>
</dbReference>
<dbReference type="SUPFAM" id="SSF46785">
    <property type="entry name" value="Winged helix' DNA-binding domain"/>
    <property type="match status" value="1"/>
</dbReference>
<evidence type="ECO:0000256" key="4">
    <source>
        <dbReference type="ARBA" id="ARBA00023163"/>
    </source>
</evidence>
<evidence type="ECO:0000259" key="5">
    <source>
        <dbReference type="PROSITE" id="PS50931"/>
    </source>
</evidence>
<accession>A0ABZ0CX00</accession>
<feature type="domain" description="HTH lysR-type" evidence="5">
    <location>
        <begin position="1"/>
        <end position="60"/>
    </location>
</feature>
<dbReference type="Pfam" id="PF00126">
    <property type="entry name" value="HTH_1"/>
    <property type="match status" value="1"/>
</dbReference>
<dbReference type="Proteomes" id="UP001303946">
    <property type="component" value="Chromosome"/>
</dbReference>
<evidence type="ECO:0000256" key="1">
    <source>
        <dbReference type="ARBA" id="ARBA00009437"/>
    </source>
</evidence>
<evidence type="ECO:0000256" key="2">
    <source>
        <dbReference type="ARBA" id="ARBA00023015"/>
    </source>
</evidence>
<dbReference type="PANTHER" id="PTHR30427:SF1">
    <property type="entry name" value="TRANSCRIPTIONAL ACTIVATOR PROTEIN LYSR"/>
    <property type="match status" value="1"/>
</dbReference>
<protein>
    <submittedName>
        <fullName evidence="6">LysR family transcriptional regulator</fullName>
    </submittedName>
</protein>
<dbReference type="EMBL" id="CP136336">
    <property type="protein sequence ID" value="WOB09490.1"/>
    <property type="molecule type" value="Genomic_DNA"/>
</dbReference>
<reference evidence="6 7" key="1">
    <citation type="submission" date="2023-10" db="EMBL/GenBank/DDBJ databases">
        <title>Bacteria for the degradation of biodegradable plastic PBAT(Polybutylene adipate terephthalate).</title>
        <authorList>
            <person name="Weon H.-Y."/>
            <person name="Yeon J."/>
        </authorList>
    </citation>
    <scope>NUCLEOTIDE SEQUENCE [LARGE SCALE GENOMIC DNA]</scope>
    <source>
        <strain evidence="6 7">SBD 7-3</strain>
    </source>
</reference>
<dbReference type="RefSeq" id="WP_316702440.1">
    <property type="nucleotide sequence ID" value="NZ_CP136336.1"/>
</dbReference>
<comment type="similarity">
    <text evidence="1">Belongs to the LysR transcriptional regulatory family.</text>
</comment>
<dbReference type="PROSITE" id="PS50931">
    <property type="entry name" value="HTH_LYSR"/>
    <property type="match status" value="1"/>
</dbReference>
<keyword evidence="4" id="KW-0804">Transcription</keyword>
<dbReference type="InterPro" id="IPR036388">
    <property type="entry name" value="WH-like_DNA-bd_sf"/>
</dbReference>
<keyword evidence="3" id="KW-0238">DNA-binding</keyword>